<keyword evidence="7" id="KW-1185">Reference proteome</keyword>
<accession>A0A0V1Q0A4</accession>
<dbReference type="RefSeq" id="XP_015468029.1">
    <property type="nucleotide sequence ID" value="XM_015611129.1"/>
</dbReference>
<dbReference type="GeneID" id="26839308"/>
<dbReference type="PANTHER" id="PTHR11358">
    <property type="entry name" value="ARGINASE/AGMATINASE"/>
    <property type="match status" value="1"/>
</dbReference>
<dbReference type="PROSITE" id="PS51409">
    <property type="entry name" value="ARGINASE_2"/>
    <property type="match status" value="1"/>
</dbReference>
<evidence type="ECO:0008006" key="8">
    <source>
        <dbReference type="Google" id="ProtNLM"/>
    </source>
</evidence>
<gene>
    <name evidence="6" type="ORF">AC631_02299</name>
</gene>
<dbReference type="Proteomes" id="UP000054251">
    <property type="component" value="Unassembled WGS sequence"/>
</dbReference>
<keyword evidence="2 4" id="KW-0378">Hydrolase</keyword>
<dbReference type="InterPro" id="IPR006035">
    <property type="entry name" value="Ureohydrolase"/>
</dbReference>
<comment type="caution">
    <text evidence="6">The sequence shown here is derived from an EMBL/GenBank/DDBJ whole genome shotgun (WGS) entry which is preliminary data.</text>
</comment>
<evidence type="ECO:0000256" key="1">
    <source>
        <dbReference type="ARBA" id="ARBA00022723"/>
    </source>
</evidence>
<evidence type="ECO:0000256" key="2">
    <source>
        <dbReference type="ARBA" id="ARBA00022801"/>
    </source>
</evidence>
<dbReference type="Pfam" id="PF00491">
    <property type="entry name" value="Arginase"/>
    <property type="match status" value="1"/>
</dbReference>
<feature type="region of interest" description="Disordered" evidence="5">
    <location>
        <begin position="197"/>
        <end position="219"/>
    </location>
</feature>
<dbReference type="AlphaFoldDB" id="A0A0V1Q0A4"/>
<evidence type="ECO:0000256" key="3">
    <source>
        <dbReference type="PROSITE-ProRule" id="PRU00742"/>
    </source>
</evidence>
<dbReference type="CDD" id="cd11592">
    <property type="entry name" value="Agmatinase_PAH"/>
    <property type="match status" value="1"/>
</dbReference>
<protein>
    <recommendedName>
        <fullName evidence="8">Agmatinase</fullName>
    </recommendedName>
</protein>
<dbReference type="PROSITE" id="PS51257">
    <property type="entry name" value="PROKAR_LIPOPROTEIN"/>
    <property type="match status" value="1"/>
</dbReference>
<dbReference type="InterPro" id="IPR023696">
    <property type="entry name" value="Ureohydrolase_dom_sf"/>
</dbReference>
<dbReference type="SUPFAM" id="SSF52768">
    <property type="entry name" value="Arginase/deacetylase"/>
    <property type="match status" value="1"/>
</dbReference>
<dbReference type="PRINTS" id="PR00116">
    <property type="entry name" value="ARGINASE"/>
</dbReference>
<evidence type="ECO:0000256" key="5">
    <source>
        <dbReference type="SAM" id="MobiDB-lite"/>
    </source>
</evidence>
<dbReference type="InterPro" id="IPR020855">
    <property type="entry name" value="Ureohydrolase_Mn_BS"/>
</dbReference>
<dbReference type="GO" id="GO:0033389">
    <property type="term" value="P:putrescine biosynthetic process from arginine, via agmatine"/>
    <property type="evidence" value="ECO:0007669"/>
    <property type="project" value="TreeGrafter"/>
</dbReference>
<evidence type="ECO:0000313" key="7">
    <source>
        <dbReference type="Proteomes" id="UP000054251"/>
    </source>
</evidence>
<dbReference type="Gene3D" id="3.40.800.10">
    <property type="entry name" value="Ureohydrolase domain"/>
    <property type="match status" value="1"/>
</dbReference>
<evidence type="ECO:0000313" key="6">
    <source>
        <dbReference type="EMBL" id="KSA01927.1"/>
    </source>
</evidence>
<organism evidence="6 7">
    <name type="scientific">Debaryomyces fabryi</name>
    <dbReference type="NCBI Taxonomy" id="58627"/>
    <lineage>
        <taxon>Eukaryota</taxon>
        <taxon>Fungi</taxon>
        <taxon>Dikarya</taxon>
        <taxon>Ascomycota</taxon>
        <taxon>Saccharomycotina</taxon>
        <taxon>Pichiomycetes</taxon>
        <taxon>Debaryomycetaceae</taxon>
        <taxon>Debaryomyces</taxon>
    </lineage>
</organism>
<dbReference type="GO" id="GO:0046872">
    <property type="term" value="F:metal ion binding"/>
    <property type="evidence" value="ECO:0007669"/>
    <property type="project" value="UniProtKB-KW"/>
</dbReference>
<dbReference type="GO" id="GO:0008783">
    <property type="term" value="F:agmatinase activity"/>
    <property type="evidence" value="ECO:0007669"/>
    <property type="project" value="TreeGrafter"/>
</dbReference>
<dbReference type="PROSITE" id="PS01053">
    <property type="entry name" value="ARGINASE_1"/>
    <property type="match status" value="1"/>
</dbReference>
<dbReference type="OrthoDB" id="288726at2759"/>
<evidence type="ECO:0000256" key="4">
    <source>
        <dbReference type="RuleBase" id="RU003684"/>
    </source>
</evidence>
<proteinExistence type="inferred from homology"/>
<dbReference type="EMBL" id="LMYN01000039">
    <property type="protein sequence ID" value="KSA01927.1"/>
    <property type="molecule type" value="Genomic_DNA"/>
</dbReference>
<reference evidence="6 7" key="1">
    <citation type="submission" date="2015-11" db="EMBL/GenBank/DDBJ databases">
        <title>The genome of Debaryomyces fabryi.</title>
        <authorList>
            <person name="Tafer H."/>
            <person name="Lopandic K."/>
        </authorList>
    </citation>
    <scope>NUCLEOTIDE SEQUENCE [LARGE SCALE GENOMIC DNA]</scope>
    <source>
        <strain evidence="6 7">CBS 789</strain>
    </source>
</reference>
<sequence length="477" mass="52991">MIYRKLAIVAQLVSIVSCIAIGLYEETFIDSVYGELVASTESNNYKQELLYNGELTRDAKYDRITETSKIDLSQFDPTDIGSFQQVLDMYHLSQKSNMHQKHNDLYYEKSHESYWKYRPKVHFPDDDDTSDIYDEAHNIFGGITTYGHFKHFNCFDPKLFDEKIDIAVVGAPFDTGVSFRPGARFGPDAIRLASKRLGGVSPDRGRGNPNTNMTEINPYDPRSHNLSIIDCGDVPMTPFDNRIALNQLYRGQRSIHKHASGHKPKIITMGGDHTITLMALKSAYEQYGPLSVLHFDSHIDTWDPKKLGGGITNYMSLNHGTFLHYAAEQGYLNKGSCFHLGMRAPYIDYHYDLHHDKHHCGFNTITARDLDNLGRANIVESIKQAVGSMPVYISVDIDVLDPATAPGTGTVEVGGWTARELLSILDGLEGINVIGGDVVEVSPPYDTNSGITALAATGVIDSIMGLIMVKTLPAHAL</sequence>
<keyword evidence="1" id="KW-0479">Metal-binding</keyword>
<name>A0A0V1Q0A4_9ASCO</name>
<dbReference type="PANTHER" id="PTHR11358:SF28">
    <property type="entry name" value="HYPOTHETICAL ARGINASE FAMILY PROTEIN (EUROFUNG)"/>
    <property type="match status" value="1"/>
</dbReference>
<comment type="similarity">
    <text evidence="3 4">Belongs to the arginase family.</text>
</comment>